<reference evidence="10 11" key="1">
    <citation type="submission" date="2019-07" db="EMBL/GenBank/DDBJ databases">
        <title>Pseudomonas mangiferae sp. nov., isolated from bark of mango tree in Thailand.</title>
        <authorList>
            <person name="Srisuk N."/>
            <person name="Anurat P."/>
        </authorList>
    </citation>
    <scope>NUCLEOTIDE SEQUENCE [LARGE SCALE GENOMIC DNA]</scope>
    <source>
        <strain evidence="10 11">DMKU_BBB3-04</strain>
    </source>
</reference>
<dbReference type="PANTHER" id="PTHR32309">
    <property type="entry name" value="TYROSINE-PROTEIN KINASE"/>
    <property type="match status" value="1"/>
</dbReference>
<dbReference type="PANTHER" id="PTHR32309:SF13">
    <property type="entry name" value="FERRIC ENTEROBACTIN TRANSPORT PROTEIN FEPE"/>
    <property type="match status" value="1"/>
</dbReference>
<comment type="subcellular location">
    <subcellularLocation>
        <location evidence="1">Cell membrane</location>
        <topology evidence="1">Multi-pass membrane protein</topology>
    </subcellularLocation>
</comment>
<feature type="domain" description="Tyrosine-protein kinase G-rich" evidence="9">
    <location>
        <begin position="344"/>
        <end position="383"/>
    </location>
</feature>
<feature type="chain" id="PRO_5021909790" evidence="7">
    <location>
        <begin position="22"/>
        <end position="394"/>
    </location>
</feature>
<dbReference type="GO" id="GO:0005886">
    <property type="term" value="C:plasma membrane"/>
    <property type="evidence" value="ECO:0007669"/>
    <property type="project" value="UniProtKB-SubCell"/>
</dbReference>
<protein>
    <submittedName>
        <fullName evidence="10">Chain-length determining protein</fullName>
    </submittedName>
</protein>
<dbReference type="Pfam" id="PF02706">
    <property type="entry name" value="Wzz"/>
    <property type="match status" value="1"/>
</dbReference>
<feature type="transmembrane region" description="Helical" evidence="6">
    <location>
        <begin position="70"/>
        <end position="89"/>
    </location>
</feature>
<dbReference type="Pfam" id="PF13807">
    <property type="entry name" value="GNVR"/>
    <property type="match status" value="1"/>
</dbReference>
<evidence type="ECO:0000259" key="9">
    <source>
        <dbReference type="Pfam" id="PF13807"/>
    </source>
</evidence>
<comment type="caution">
    <text evidence="10">The sequence shown here is derived from an EMBL/GenBank/DDBJ whole genome shotgun (WGS) entry which is preliminary data.</text>
</comment>
<keyword evidence="11" id="KW-1185">Reference proteome</keyword>
<evidence type="ECO:0000256" key="7">
    <source>
        <dbReference type="SAM" id="SignalP"/>
    </source>
</evidence>
<evidence type="ECO:0000256" key="2">
    <source>
        <dbReference type="ARBA" id="ARBA00022475"/>
    </source>
</evidence>
<evidence type="ECO:0000256" key="1">
    <source>
        <dbReference type="ARBA" id="ARBA00004651"/>
    </source>
</evidence>
<proteinExistence type="predicted"/>
<keyword evidence="7" id="KW-0732">Signal</keyword>
<keyword evidence="5 6" id="KW-0472">Membrane</keyword>
<name>A0A553GWD5_9PSED</name>
<feature type="signal peptide" evidence="7">
    <location>
        <begin position="1"/>
        <end position="21"/>
    </location>
</feature>
<dbReference type="OrthoDB" id="8113255at2"/>
<keyword evidence="2" id="KW-1003">Cell membrane</keyword>
<keyword evidence="4 6" id="KW-1133">Transmembrane helix</keyword>
<dbReference type="InterPro" id="IPR032807">
    <property type="entry name" value="GNVR"/>
</dbReference>
<dbReference type="AlphaFoldDB" id="A0A553GWD5"/>
<dbReference type="InterPro" id="IPR003856">
    <property type="entry name" value="LPS_length_determ_N"/>
</dbReference>
<dbReference type="SUPFAM" id="SSF160355">
    <property type="entry name" value="Bacterial polysaccharide co-polymerase-like"/>
    <property type="match status" value="1"/>
</dbReference>
<evidence type="ECO:0000259" key="8">
    <source>
        <dbReference type="Pfam" id="PF02706"/>
    </source>
</evidence>
<evidence type="ECO:0000313" key="10">
    <source>
        <dbReference type="EMBL" id="TRX73783.1"/>
    </source>
</evidence>
<gene>
    <name evidence="10" type="ORF">FM069_15330</name>
</gene>
<dbReference type="Gene3D" id="3.30.1890.10">
    <property type="entry name" value="FepE-like"/>
    <property type="match status" value="1"/>
</dbReference>
<dbReference type="InterPro" id="IPR050445">
    <property type="entry name" value="Bact_polysacc_biosynth/exp"/>
</dbReference>
<dbReference type="GO" id="GO:0004713">
    <property type="term" value="F:protein tyrosine kinase activity"/>
    <property type="evidence" value="ECO:0007669"/>
    <property type="project" value="TreeGrafter"/>
</dbReference>
<dbReference type="EMBL" id="VJOY01000011">
    <property type="protein sequence ID" value="TRX73783.1"/>
    <property type="molecule type" value="Genomic_DNA"/>
</dbReference>
<feature type="domain" description="Polysaccharide chain length determinant N-terminal" evidence="8">
    <location>
        <begin position="54"/>
        <end position="118"/>
    </location>
</feature>
<accession>A0A553GWD5</accession>
<evidence type="ECO:0000256" key="6">
    <source>
        <dbReference type="SAM" id="Phobius"/>
    </source>
</evidence>
<keyword evidence="3 6" id="KW-0812">Transmembrane</keyword>
<organism evidence="10 11">
    <name type="scientific">Pseudomonas mangiferae</name>
    <dbReference type="NCBI Taxonomy" id="2593654"/>
    <lineage>
        <taxon>Bacteria</taxon>
        <taxon>Pseudomonadati</taxon>
        <taxon>Pseudomonadota</taxon>
        <taxon>Gammaproteobacteria</taxon>
        <taxon>Pseudomonadales</taxon>
        <taxon>Pseudomonadaceae</taxon>
        <taxon>Pseudomonas</taxon>
    </lineage>
</organism>
<feature type="transmembrane region" description="Helical" evidence="6">
    <location>
        <begin position="361"/>
        <end position="380"/>
    </location>
</feature>
<sequence>MMASVRLHGMLLRLFSGTGFAAPAAPIQPLRTQHRRVQDVTTFQPQQGSLDSPELDLFEVIRRLIRQWRFIALVTVVCLAIATAVAFLTRPVYEARASILPPLSPDVSALNVGNARASLPMWNTESVYQLFMQALFGASLRYQFFEDTYLPYLDESDRQRPRDQLWKDFNRHFAVEAPDKLRPFVLEVSAELDDPQVAADWVNGYIARAQQLTLKRIDRTIRSDVDLRLTDINRTIGVIEATAKKRKADRIAVLKEALTVAEAVGLEDPKTNISRTAAGAELSNYLDGNLTYMRGAKAIRNEIAVLEARTSEEPFIGELRNLEEQTEFLNGIAIDMKRVIPAFVDQSALVPETPIKPRKGLIIGSGLVLGLLLGCLLALLRTAYIWQDLRAARA</sequence>
<dbReference type="Proteomes" id="UP000315235">
    <property type="component" value="Unassembled WGS sequence"/>
</dbReference>
<evidence type="ECO:0000256" key="4">
    <source>
        <dbReference type="ARBA" id="ARBA00022989"/>
    </source>
</evidence>
<evidence type="ECO:0000256" key="5">
    <source>
        <dbReference type="ARBA" id="ARBA00023136"/>
    </source>
</evidence>
<evidence type="ECO:0000256" key="3">
    <source>
        <dbReference type="ARBA" id="ARBA00022692"/>
    </source>
</evidence>
<evidence type="ECO:0000313" key="11">
    <source>
        <dbReference type="Proteomes" id="UP000315235"/>
    </source>
</evidence>